<feature type="domain" description="Chorismate-utilising enzyme C-terminal" evidence="2">
    <location>
        <begin position="235"/>
        <end position="492"/>
    </location>
</feature>
<dbReference type="PANTHER" id="PTHR11236:SF18">
    <property type="entry name" value="AMINODEOXYCHORISMATE SYNTHASE"/>
    <property type="match status" value="1"/>
</dbReference>
<feature type="compositionally biased region" description="Low complexity" evidence="1">
    <location>
        <begin position="218"/>
        <end position="228"/>
    </location>
</feature>
<accession>A0ABX5QF60</accession>
<dbReference type="SUPFAM" id="SSF56322">
    <property type="entry name" value="ADC synthase"/>
    <property type="match status" value="1"/>
</dbReference>
<dbReference type="RefSeq" id="WP_128386786.1">
    <property type="nucleotide sequence ID" value="NZ_CP035037.1"/>
</dbReference>
<proteinExistence type="predicted"/>
<reference evidence="3 4" key="1">
    <citation type="submission" date="2019-01" db="EMBL/GenBank/DDBJ databases">
        <title>Leucobacter muris sp. nov. isolated from the nose of a laboratory mouse.</title>
        <authorList>
            <person name="Benga L."/>
            <person name="Sproeer C."/>
            <person name="Schumann P."/>
            <person name="Verbarg S."/>
            <person name="Bunk B."/>
            <person name="Engelhardt E."/>
            <person name="Benten P.M."/>
            <person name="Sager M."/>
        </authorList>
    </citation>
    <scope>NUCLEOTIDE SEQUENCE [LARGE SCALE GENOMIC DNA]</scope>
    <source>
        <strain evidence="3 4">DSM 101948</strain>
    </source>
</reference>
<feature type="region of interest" description="Disordered" evidence="1">
    <location>
        <begin position="463"/>
        <end position="508"/>
    </location>
</feature>
<evidence type="ECO:0000313" key="3">
    <source>
        <dbReference type="EMBL" id="QAB17717.1"/>
    </source>
</evidence>
<dbReference type="PANTHER" id="PTHR11236">
    <property type="entry name" value="AMINOBENZOATE/ANTHRANILATE SYNTHASE"/>
    <property type="match status" value="1"/>
</dbReference>
<gene>
    <name evidence="3" type="ORF">Leucomu_07105</name>
</gene>
<dbReference type="InterPro" id="IPR019999">
    <property type="entry name" value="Anth_synth_I-like"/>
</dbReference>
<dbReference type="InterPro" id="IPR015890">
    <property type="entry name" value="Chorismate_C"/>
</dbReference>
<dbReference type="Pfam" id="PF00425">
    <property type="entry name" value="Chorismate_bind"/>
    <property type="match status" value="1"/>
</dbReference>
<feature type="compositionally biased region" description="Gly residues" evidence="1">
    <location>
        <begin position="107"/>
        <end position="123"/>
    </location>
</feature>
<sequence length="508" mass="51801">MTGRRAWPSDAEEIARVLAASGRPWVWFDGAAAAPGEPRVSYLGVASELRIAETGLEREFLAGLRAAPGAAAVTTAVPGLQSGWAVALAYEFGVALLDPVAGGDLGDGGRGGGGRPTGIGGAADGDCDEGPAGAPGFALRLDGVLAIDHDRGAVEPRGDTSELAALLGPASLGSGPYLGPESPDCSEASASSETSAGSERSAGSEATAVPAAAGSDCAARPGPSAAAPRWRRTDAAYAAEVEACRSAIRDGEAYVLCLTDTAEMRGDFDPLELFLRLRAGGGAVRGGVIVAGDRALVSASPERFLSARGRRILTHPIKGTRPRGATPDADAALAAQLASDPKERAENLMIVDLMRNDLSRVCEVGSVGVEGFLRVETHPHVHQLVSTVGGELRAGRDVFDAIETCFPGGSMTGAPKRRAVEILRQLEGAPRGLYAGCFGWVDDGGDAELAMTIRSVELRAGGAGPGAARIGAGGGVTADSDPERETAEKHLKAAPLLAALAPREPRSR</sequence>
<feature type="region of interest" description="Disordered" evidence="1">
    <location>
        <begin position="107"/>
        <end position="130"/>
    </location>
</feature>
<evidence type="ECO:0000313" key="4">
    <source>
        <dbReference type="Proteomes" id="UP000285768"/>
    </source>
</evidence>
<feature type="compositionally biased region" description="Low complexity" evidence="1">
    <location>
        <begin position="493"/>
        <end position="502"/>
    </location>
</feature>
<dbReference type="Gene3D" id="3.60.120.10">
    <property type="entry name" value="Anthranilate synthase"/>
    <property type="match status" value="1"/>
</dbReference>
<feature type="compositionally biased region" description="Basic and acidic residues" evidence="1">
    <location>
        <begin position="481"/>
        <end position="491"/>
    </location>
</feature>
<feature type="compositionally biased region" description="Gly residues" evidence="1">
    <location>
        <begin position="463"/>
        <end position="476"/>
    </location>
</feature>
<dbReference type="EMBL" id="CP035037">
    <property type="protein sequence ID" value="QAB17717.1"/>
    <property type="molecule type" value="Genomic_DNA"/>
</dbReference>
<protein>
    <submittedName>
        <fullName evidence="3">Anthranilate synthase component I family protein</fullName>
    </submittedName>
</protein>
<evidence type="ECO:0000256" key="1">
    <source>
        <dbReference type="SAM" id="MobiDB-lite"/>
    </source>
</evidence>
<dbReference type="PRINTS" id="PR00095">
    <property type="entry name" value="ANTSNTHASEI"/>
</dbReference>
<dbReference type="Proteomes" id="UP000285768">
    <property type="component" value="Chromosome"/>
</dbReference>
<evidence type="ECO:0000259" key="2">
    <source>
        <dbReference type="Pfam" id="PF00425"/>
    </source>
</evidence>
<name>A0ABX5QF60_9MICO</name>
<organism evidence="3 4">
    <name type="scientific">Leucobacter muris</name>
    <dbReference type="NCBI Taxonomy" id="1935379"/>
    <lineage>
        <taxon>Bacteria</taxon>
        <taxon>Bacillati</taxon>
        <taxon>Actinomycetota</taxon>
        <taxon>Actinomycetes</taxon>
        <taxon>Micrococcales</taxon>
        <taxon>Microbacteriaceae</taxon>
        <taxon>Leucobacter</taxon>
    </lineage>
</organism>
<dbReference type="InterPro" id="IPR005801">
    <property type="entry name" value="ADC_synthase"/>
</dbReference>
<keyword evidence="4" id="KW-1185">Reference proteome</keyword>
<feature type="compositionally biased region" description="Low complexity" evidence="1">
    <location>
        <begin position="176"/>
        <end position="208"/>
    </location>
</feature>
<feature type="region of interest" description="Disordered" evidence="1">
    <location>
        <begin position="176"/>
        <end position="229"/>
    </location>
</feature>